<dbReference type="Proteomes" id="UP001054945">
    <property type="component" value="Unassembled WGS sequence"/>
</dbReference>
<dbReference type="AlphaFoldDB" id="A0AAV4SJX9"/>
<accession>A0AAV4SJX9</accession>
<keyword evidence="2" id="KW-1185">Reference proteome</keyword>
<evidence type="ECO:0000313" key="1">
    <source>
        <dbReference type="EMBL" id="GIY34723.1"/>
    </source>
</evidence>
<sequence>MADTGFQVGYKKKIYLPDDEIQGLKNSWYFISLSLFLVHLFEGKSKQRLLREKSDLSGFPGSRNVFAWCYRIRESQKKSTPLCCLHFKEELKQVSGRGMRL</sequence>
<evidence type="ECO:0000313" key="2">
    <source>
        <dbReference type="Proteomes" id="UP001054945"/>
    </source>
</evidence>
<protein>
    <submittedName>
        <fullName evidence="1">Uncharacterized protein</fullName>
    </submittedName>
</protein>
<comment type="caution">
    <text evidence="1">The sequence shown here is derived from an EMBL/GenBank/DDBJ whole genome shotgun (WGS) entry which is preliminary data.</text>
</comment>
<organism evidence="1 2">
    <name type="scientific">Caerostris extrusa</name>
    <name type="common">Bark spider</name>
    <name type="synonym">Caerostris bankana</name>
    <dbReference type="NCBI Taxonomy" id="172846"/>
    <lineage>
        <taxon>Eukaryota</taxon>
        <taxon>Metazoa</taxon>
        <taxon>Ecdysozoa</taxon>
        <taxon>Arthropoda</taxon>
        <taxon>Chelicerata</taxon>
        <taxon>Arachnida</taxon>
        <taxon>Araneae</taxon>
        <taxon>Araneomorphae</taxon>
        <taxon>Entelegynae</taxon>
        <taxon>Araneoidea</taxon>
        <taxon>Araneidae</taxon>
        <taxon>Caerostris</taxon>
    </lineage>
</organism>
<gene>
    <name evidence="1" type="ORF">CEXT_476411</name>
</gene>
<name>A0AAV4SJX9_CAEEX</name>
<reference evidence="1 2" key="1">
    <citation type="submission" date="2021-06" db="EMBL/GenBank/DDBJ databases">
        <title>Caerostris extrusa draft genome.</title>
        <authorList>
            <person name="Kono N."/>
            <person name="Arakawa K."/>
        </authorList>
    </citation>
    <scope>NUCLEOTIDE SEQUENCE [LARGE SCALE GENOMIC DNA]</scope>
</reference>
<proteinExistence type="predicted"/>
<dbReference type="EMBL" id="BPLR01009801">
    <property type="protein sequence ID" value="GIY34723.1"/>
    <property type="molecule type" value="Genomic_DNA"/>
</dbReference>